<reference evidence="1 2" key="1">
    <citation type="submission" date="2019-05" db="EMBL/GenBank/DDBJ databases">
        <title>Another draft genome of Portunus trituberculatus and its Hox gene families provides insights of decapod evolution.</title>
        <authorList>
            <person name="Jeong J.-H."/>
            <person name="Song I."/>
            <person name="Kim S."/>
            <person name="Choi T."/>
            <person name="Kim D."/>
            <person name="Ryu S."/>
            <person name="Kim W."/>
        </authorList>
    </citation>
    <scope>NUCLEOTIDE SEQUENCE [LARGE SCALE GENOMIC DNA]</scope>
    <source>
        <tissue evidence="1">Muscle</tissue>
    </source>
</reference>
<name>A0A5B7CTN1_PORTR</name>
<protein>
    <submittedName>
        <fullName evidence="1">Uncharacterized protein</fullName>
    </submittedName>
</protein>
<evidence type="ECO:0000313" key="1">
    <source>
        <dbReference type="EMBL" id="MPC10833.1"/>
    </source>
</evidence>
<comment type="caution">
    <text evidence="1">The sequence shown here is derived from an EMBL/GenBank/DDBJ whole genome shotgun (WGS) entry which is preliminary data.</text>
</comment>
<sequence>MSQSVQQVVGGQMVQVQGQVVSGTQVVNSAGQVVMSTTAGLTSLNGQQLVTQLVPSQGMQGQVVHQAATPIGVTTTLASAISQGQSGTGTCGCQDLALMSYGLTNEHPPQKLTSNGWHSSERPSKSIERQIASHLTKQAFFGLSQFLNCIQFTPPGRLALTLDPLINEGKQFNIIQNTSLQAMMPLNTSLPDLNFNSDNKLLYDTSAAT</sequence>
<keyword evidence="2" id="KW-1185">Reference proteome</keyword>
<gene>
    <name evidence="1" type="ORF">E2C01_003477</name>
</gene>
<proteinExistence type="predicted"/>
<dbReference type="AlphaFoldDB" id="A0A5B7CTN1"/>
<dbReference type="EMBL" id="VSRR010000133">
    <property type="protein sequence ID" value="MPC10833.1"/>
    <property type="molecule type" value="Genomic_DNA"/>
</dbReference>
<dbReference type="Proteomes" id="UP000324222">
    <property type="component" value="Unassembled WGS sequence"/>
</dbReference>
<evidence type="ECO:0000313" key="2">
    <source>
        <dbReference type="Proteomes" id="UP000324222"/>
    </source>
</evidence>
<accession>A0A5B7CTN1</accession>
<organism evidence="1 2">
    <name type="scientific">Portunus trituberculatus</name>
    <name type="common">Swimming crab</name>
    <name type="synonym">Neptunus trituberculatus</name>
    <dbReference type="NCBI Taxonomy" id="210409"/>
    <lineage>
        <taxon>Eukaryota</taxon>
        <taxon>Metazoa</taxon>
        <taxon>Ecdysozoa</taxon>
        <taxon>Arthropoda</taxon>
        <taxon>Crustacea</taxon>
        <taxon>Multicrustacea</taxon>
        <taxon>Malacostraca</taxon>
        <taxon>Eumalacostraca</taxon>
        <taxon>Eucarida</taxon>
        <taxon>Decapoda</taxon>
        <taxon>Pleocyemata</taxon>
        <taxon>Brachyura</taxon>
        <taxon>Eubrachyura</taxon>
        <taxon>Portunoidea</taxon>
        <taxon>Portunidae</taxon>
        <taxon>Portuninae</taxon>
        <taxon>Portunus</taxon>
    </lineage>
</organism>
<dbReference type="OrthoDB" id="2193432at2759"/>